<feature type="compositionally biased region" description="Polar residues" evidence="1">
    <location>
        <begin position="990"/>
        <end position="1011"/>
    </location>
</feature>
<dbReference type="OrthoDB" id="3002189at2759"/>
<feature type="compositionally biased region" description="Polar residues" evidence="1">
    <location>
        <begin position="498"/>
        <end position="512"/>
    </location>
</feature>
<feature type="compositionally biased region" description="Low complexity" evidence="1">
    <location>
        <begin position="1045"/>
        <end position="1083"/>
    </location>
</feature>
<gene>
    <name evidence="2" type="ORF">Moror_7540</name>
</gene>
<evidence type="ECO:0000256" key="1">
    <source>
        <dbReference type="SAM" id="MobiDB-lite"/>
    </source>
</evidence>
<feature type="region of interest" description="Disordered" evidence="1">
    <location>
        <begin position="441"/>
        <end position="648"/>
    </location>
</feature>
<feature type="compositionally biased region" description="Polar residues" evidence="1">
    <location>
        <begin position="587"/>
        <end position="603"/>
    </location>
</feature>
<proteinExistence type="predicted"/>
<feature type="compositionally biased region" description="Low complexity" evidence="1">
    <location>
        <begin position="1317"/>
        <end position="1340"/>
    </location>
</feature>
<feature type="compositionally biased region" description="Low complexity" evidence="1">
    <location>
        <begin position="1012"/>
        <end position="1026"/>
    </location>
</feature>
<dbReference type="KEGG" id="mrr:Moror_7540"/>
<keyword evidence="3" id="KW-1185">Reference proteome</keyword>
<dbReference type="Proteomes" id="UP000017559">
    <property type="component" value="Unassembled WGS sequence"/>
</dbReference>
<evidence type="ECO:0000313" key="3">
    <source>
        <dbReference type="Proteomes" id="UP000017559"/>
    </source>
</evidence>
<name>V2WAV1_MONRO</name>
<protein>
    <submittedName>
        <fullName evidence="2">Uncharacterized protein</fullName>
    </submittedName>
</protein>
<feature type="region of interest" description="Disordered" evidence="1">
    <location>
        <begin position="13"/>
        <end position="136"/>
    </location>
</feature>
<feature type="compositionally biased region" description="Basic residues" evidence="1">
    <location>
        <begin position="513"/>
        <end position="525"/>
    </location>
</feature>
<dbReference type="EMBL" id="AWSO01001414">
    <property type="protein sequence ID" value="ESK83938.1"/>
    <property type="molecule type" value="Genomic_DNA"/>
</dbReference>
<evidence type="ECO:0000313" key="2">
    <source>
        <dbReference type="EMBL" id="ESK83938.1"/>
    </source>
</evidence>
<organism evidence="2 3">
    <name type="scientific">Moniliophthora roreri (strain MCA 2997)</name>
    <name type="common">Cocoa frosty pod rot fungus</name>
    <name type="synonym">Crinipellis roreri</name>
    <dbReference type="NCBI Taxonomy" id="1381753"/>
    <lineage>
        <taxon>Eukaryota</taxon>
        <taxon>Fungi</taxon>
        <taxon>Dikarya</taxon>
        <taxon>Basidiomycota</taxon>
        <taxon>Agaricomycotina</taxon>
        <taxon>Agaricomycetes</taxon>
        <taxon>Agaricomycetidae</taxon>
        <taxon>Agaricales</taxon>
        <taxon>Marasmiineae</taxon>
        <taxon>Marasmiaceae</taxon>
        <taxon>Moniliophthora</taxon>
    </lineage>
</organism>
<feature type="region of interest" description="Disordered" evidence="1">
    <location>
        <begin position="984"/>
        <end position="1447"/>
    </location>
</feature>
<sequence>MVHFDNFSAAERIFNDPGSWGLNERKERRPTGSLNDRDAINDRNAAGPSQTSLRKKTSTRRSDTARKRKSKPPAFTLKPFTHKHHLMPVNDGPTSDSSTPRSSDSLFDSPPPESTPESSLDSEKGESGKSSLLMAKPRTKWTGVPEDVILDQSQSLAQLLESSTSITAELFEQRMSILWSQGNIFRAFPTPKDVDFGSEGDDLISPETGIATSSFIVSSPQGHHSFSTSNSSRVAIRSSRSSSLKIPLRISTTTTTTTTTVISLNSPSPVSVTVITGSSSAYSLLELYGASPLVDGFSPFEKSKVPKTSLPNTTMFEAISHPPLPGSKAIAAPKTSHPTTTTFHASLKPPFSPHASVTAKLSAKFTRTSFTQGAEGVFPLRSSAKIVELSDNPPVSIPLPKKELPSLRIETSVPSRLDMKNNALKEIRSVQVPSKKSLVALKSPGIRPLPQPPRNDIPPPVPSLPQTARADMPPAAKVKTSAPSVPPVPSLPEAVSSRSAGMATSTSNTSRIPTRKASARLRSRSPPRATPTVPPPLPNVGKAQDRRSRPKTTDASRLRSTTPPRCSRTPKKLPPVPKLPDVGAKEATQSGSGSQPDGNSTEAGNLPKALFEARSISPSKPSDSLPAPQLPSEVLSLPQPSDSSPSPFSYQMVAIEAAGTSITNAVAFFTPEPNVRRDEPVRDKPAVPKVTIPSAQVEDATAPKSLALLEIIPPTPIIPPSSNILVDKGPTVMPPLPSLPSIPAVDNVYQPSATLRPVHKRAPSSGRLSATDHVPNPDASVLALRSRRRTASFAAGTTSSRLSDAVLPSSMNRESSAIGQVSTLKPDDKLRSSKLLSPLGAAEHVSPLSGTVTPTRELDTQADSVDQAKTLKHVRSADMLGLSGEASKTLRPTPSIEKLFDRDTTVPDRSLLARRTMKRKPSIDAASTKNVSDGFVASEVVAPLMPKMPSPSIAKDVGRGLSSWKAPSTWSVLSSDALKILPAPLRSPQRPKTNDSAADLPLQTSEVSTGNPTSPRPSSTHTPASSIEKMPQANSASLKEHERNVSSSTVNSSTRGSTSITTTRTATSPMASSTATKKTGSSESLDDLPEEVLAALARLGVRRRLSQKPVSNVSDASPKVASSSPENKASSSDITSTTPAEGTDLRALASGVPPHTHTPSSSVEKLPEGTLSSQAKRERRRAQTPPPSNRNPAAVSDMPIPPLPTSHRSSPTHTPKLSSDKPPGFDIALRRRAPTPIQFSRVDSAPDIPLPPLPAPKALSNLTHSPQASIDVRTGREYKRAPTPAHSRTPSALSDLPVPPVPLPDASVLQRRVRKPSISSSSRSEYTSAVSNVVESVSASKRFAQPTMSSAAKSVSKRTSGVPLPPLDTSSVIGGSQHRHAATPSRLKSTTSGDMRRPVNALPPPLPPKDERRGRTQARPSSPSRDRGRSVGRSAARRSQPRRGGTYENQKTYIIAVSGGSSSITIQIISSQSCAASSESFCSECC</sequence>
<feature type="compositionally biased region" description="Pro residues" evidence="1">
    <location>
        <begin position="528"/>
        <end position="538"/>
    </location>
</feature>
<comment type="caution">
    <text evidence="2">The sequence shown here is derived from an EMBL/GenBank/DDBJ whole genome shotgun (WGS) entry which is preliminary data.</text>
</comment>
<feature type="compositionally biased region" description="Basic and acidic residues" evidence="1">
    <location>
        <begin position="675"/>
        <end position="686"/>
    </location>
</feature>
<feature type="compositionally biased region" description="Low complexity" evidence="1">
    <location>
        <begin position="93"/>
        <end position="105"/>
    </location>
</feature>
<feature type="compositionally biased region" description="Basic and acidic residues" evidence="1">
    <location>
        <begin position="543"/>
        <end position="557"/>
    </location>
</feature>
<feature type="compositionally biased region" description="Polar residues" evidence="1">
    <location>
        <begin position="1346"/>
        <end position="1359"/>
    </location>
</feature>
<reference evidence="2 3" key="1">
    <citation type="journal article" date="2014" name="BMC Genomics">
        <title>Genome and secretome analysis of the hemibiotrophic fungal pathogen, Moniliophthora roreri, which causes frosty pod rot disease of cacao: mechanisms of the biotrophic and necrotrophic phases.</title>
        <authorList>
            <person name="Meinhardt L.W."/>
            <person name="Costa G.G.L."/>
            <person name="Thomazella D.P.T."/>
            <person name="Teixeira P.J.P.L."/>
            <person name="Carazzolle M.F."/>
            <person name="Schuster S.C."/>
            <person name="Carlson J.E."/>
            <person name="Guiltinan M.J."/>
            <person name="Mieczkowski P."/>
            <person name="Farmer A."/>
            <person name="Ramaraj T."/>
            <person name="Crozier J."/>
            <person name="Davis R.E."/>
            <person name="Shao J."/>
            <person name="Melnick R.L."/>
            <person name="Pereira G.A.G."/>
            <person name="Bailey B.A."/>
        </authorList>
    </citation>
    <scope>NUCLEOTIDE SEQUENCE [LARGE SCALE GENOMIC DNA]</scope>
    <source>
        <strain evidence="2 3">MCA 2997</strain>
    </source>
</reference>
<feature type="compositionally biased region" description="Pro residues" evidence="1">
    <location>
        <begin position="447"/>
        <end position="463"/>
    </location>
</feature>
<feature type="compositionally biased region" description="Low complexity" evidence="1">
    <location>
        <begin position="636"/>
        <end position="648"/>
    </location>
</feature>
<dbReference type="HOGENOM" id="CLU_249396_0_0_1"/>
<feature type="compositionally biased region" description="Low complexity" evidence="1">
    <location>
        <begin position="1122"/>
        <end position="1132"/>
    </location>
</feature>
<feature type="compositionally biased region" description="Basic and acidic residues" evidence="1">
    <location>
        <begin position="23"/>
        <end position="41"/>
    </location>
</feature>
<feature type="region of interest" description="Disordered" evidence="1">
    <location>
        <begin position="675"/>
        <end position="695"/>
    </location>
</feature>
<accession>V2WAV1</accession>
<feature type="compositionally biased region" description="Polar residues" evidence="1">
    <location>
        <begin position="1206"/>
        <end position="1217"/>
    </location>
</feature>